<evidence type="ECO:0000313" key="1">
    <source>
        <dbReference type="EMBL" id="KUK43835.1"/>
    </source>
</evidence>
<accession>A0A101FSV6</accession>
<dbReference type="AlphaFoldDB" id="A0A101FSV6"/>
<dbReference type="EMBL" id="LGFT01000045">
    <property type="protein sequence ID" value="KUK43835.1"/>
    <property type="molecule type" value="Genomic_DNA"/>
</dbReference>
<reference evidence="1 2" key="1">
    <citation type="journal article" date="2015" name="MBio">
        <title>Genome-Resolved Metagenomic Analysis Reveals Roles for Candidate Phyla and Other Microbial Community Members in Biogeochemical Transformations in Oil Reservoirs.</title>
        <authorList>
            <person name="Hu P."/>
            <person name="Tom L."/>
            <person name="Singh A."/>
            <person name="Thomas B.C."/>
            <person name="Baker B.J."/>
            <person name="Piceno Y.M."/>
            <person name="Andersen G.L."/>
            <person name="Banfield J.F."/>
        </authorList>
    </citation>
    <scope>NUCLEOTIDE SEQUENCE [LARGE SCALE GENOMIC DNA]</scope>
    <source>
        <strain evidence="1">57_489</strain>
    </source>
</reference>
<name>A0A101FSV6_9EURY</name>
<protein>
    <submittedName>
        <fullName evidence="1">Uncharacterized protein</fullName>
    </submittedName>
</protein>
<sequence>MKMQLWGENAQKRWRRERPFSFWIEEPEMTSSEDQEWAAASIDPSSLEEAKGAIVAGCRLFLERLDRLEGGLVRVRTAEDVNRFSRALSMYLLASLPLKSETCPFCIQHSGGNRCQGCGYAKTHGGRCDADASAFGQLIEAVYKLAEDLHKIRDDTSVFGINLDMGRERLKASIGGSREAAEMLMVAIPEAAVSELMEAKRGYIEAVLKALPADLIGSLEVEMSLEEVLAKLEGYW</sequence>
<gene>
    <name evidence="1" type="ORF">XD72_1788</name>
</gene>
<organism evidence="1 2">
    <name type="scientific">Methanothrix harundinacea</name>
    <dbReference type="NCBI Taxonomy" id="301375"/>
    <lineage>
        <taxon>Archaea</taxon>
        <taxon>Methanobacteriati</taxon>
        <taxon>Methanobacteriota</taxon>
        <taxon>Stenosarchaea group</taxon>
        <taxon>Methanomicrobia</taxon>
        <taxon>Methanotrichales</taxon>
        <taxon>Methanotrichaceae</taxon>
        <taxon>Methanothrix</taxon>
    </lineage>
</organism>
<dbReference type="Proteomes" id="UP000057043">
    <property type="component" value="Unassembled WGS sequence"/>
</dbReference>
<comment type="caution">
    <text evidence="1">The sequence shown here is derived from an EMBL/GenBank/DDBJ whole genome shotgun (WGS) entry which is preliminary data.</text>
</comment>
<evidence type="ECO:0000313" key="2">
    <source>
        <dbReference type="Proteomes" id="UP000057043"/>
    </source>
</evidence>
<dbReference type="PATRIC" id="fig|301375.7.peg.2104"/>
<proteinExistence type="predicted"/>